<dbReference type="GO" id="GO:0051707">
    <property type="term" value="P:response to other organism"/>
    <property type="evidence" value="ECO:0007669"/>
    <property type="project" value="UniProtKB-ARBA"/>
</dbReference>
<dbReference type="SUPFAM" id="SSF52540">
    <property type="entry name" value="P-loop containing nucleoside triphosphate hydrolases"/>
    <property type="match status" value="1"/>
</dbReference>
<feature type="region of interest" description="Disordered" evidence="7">
    <location>
        <begin position="142"/>
        <end position="165"/>
    </location>
</feature>
<dbReference type="Gene3D" id="3.40.50.300">
    <property type="entry name" value="P-loop containing nucleotide triphosphate hydrolases"/>
    <property type="match status" value="1"/>
</dbReference>
<protein>
    <recommendedName>
        <fullName evidence="14">NB-ARC domain-containing protein</fullName>
    </recommendedName>
</protein>
<keyword evidence="2" id="KW-0433">Leucine-rich repeat</keyword>
<dbReference type="PRINTS" id="PR00364">
    <property type="entry name" value="DISEASERSIST"/>
</dbReference>
<feature type="domain" description="Disease resistance N-terminal" evidence="9">
    <location>
        <begin position="12"/>
        <end position="94"/>
    </location>
</feature>
<dbReference type="InterPro" id="IPR036388">
    <property type="entry name" value="WH-like_DNA-bd_sf"/>
</dbReference>
<dbReference type="InterPro" id="IPR027417">
    <property type="entry name" value="P-loop_NTPase"/>
</dbReference>
<dbReference type="PANTHER" id="PTHR36766">
    <property type="entry name" value="PLANT BROAD-SPECTRUM MILDEW RESISTANCE PROTEIN RPW8"/>
    <property type="match status" value="1"/>
</dbReference>
<accession>A0AAD8QK85</accession>
<evidence type="ECO:0000256" key="4">
    <source>
        <dbReference type="ARBA" id="ARBA00022741"/>
    </source>
</evidence>
<evidence type="ECO:0000259" key="8">
    <source>
        <dbReference type="Pfam" id="PF00931"/>
    </source>
</evidence>
<evidence type="ECO:0000259" key="9">
    <source>
        <dbReference type="Pfam" id="PF18052"/>
    </source>
</evidence>
<comment type="caution">
    <text evidence="12">The sequence shown here is derived from an EMBL/GenBank/DDBJ whole genome shotgun (WGS) entry which is preliminary data.</text>
</comment>
<dbReference type="Gene3D" id="3.80.10.10">
    <property type="entry name" value="Ribonuclease Inhibitor"/>
    <property type="match status" value="2"/>
</dbReference>
<dbReference type="SUPFAM" id="SSF52058">
    <property type="entry name" value="L domain-like"/>
    <property type="match status" value="2"/>
</dbReference>
<dbReference type="Pfam" id="PF18052">
    <property type="entry name" value="Rx_N"/>
    <property type="match status" value="1"/>
</dbReference>
<dbReference type="InterPro" id="IPR041118">
    <property type="entry name" value="Rx_N"/>
</dbReference>
<dbReference type="AlphaFoldDB" id="A0AAD8QK85"/>
<evidence type="ECO:0000256" key="7">
    <source>
        <dbReference type="SAM" id="MobiDB-lite"/>
    </source>
</evidence>
<feature type="domain" description="Disease resistance protein winged helix" evidence="10">
    <location>
        <begin position="498"/>
        <end position="560"/>
    </location>
</feature>
<keyword evidence="4" id="KW-0547">Nucleotide-binding</keyword>
<dbReference type="EMBL" id="JAUUTY010000031">
    <property type="protein sequence ID" value="KAK1603489.1"/>
    <property type="molecule type" value="Genomic_DNA"/>
</dbReference>
<sequence>MEMAIGAAIWLVGKVLSKLSDHLVSTYVASSELGLNSEEIKTKIKYMQGLLHAAQDRDVISNRGLQSLLEDLSKKADEAEDALDELHYFMIQDQLDGTQEAAADLGDGFHGHALHVRHAARHTIGNWLPCFSCSRTQEDDSADTTVVTSNPHSVTQSDSGNDGGHVGKLKFDRVAMSNKIKSVIEGIHNLCDPVSNLLNKISIPNNSTVVTIKRSPTGSTVSQDKLFGRSVIFEKTVNALTRGTYQTETLSVLPIVGPGGMGKTTFTQHLCNNETVQGHFAVKVWICVSTDFDVHKLTRQIHSYIPAVEQEIHNCTNETASLDQLQKSIIERLNSKMFLIVLDDIWNCNSEADWKKLLSPFTKGETKGNIVLVTTRFPSVVKMVKTTDPIELRGLEPNDFFALFEACIFDRSKLPANYDYDLVDVARNIARKLKGSPLAANTVGRLLRKNLSREYWMEVLEKNEWKYTNNDDDIMPSLKISYDYLPFNLKKGFSYCSLFPEDYKFDNFEITRFWITLGIVDSSSQNVKNYLEELVGNGFLMKGGDNSREYYVMHDLFHELSRNVSWQECFNVCNLSFRADDIPKSIRHLSITIENIYDESFVEEMGKLRSVIDIENLRSLMIFGLHDVRIANILKDTFKDIKGLRVLFIAMETQQSLPNNFSNLIHLQYLKISSPHGLEITLPSTLSRLYHLKVLDLRDWRGNENLPKDFSRLVYLRHFYSSKELHSNIPEVGKMKCLEELREFRVKKENVGFELNELGELSGLGGELSICNLETVRSKADAGAAKLKNKRNLIELRLVWSKAEQQPMDDDVLEGLHPPNNIRVLGIINHGGTAGPSWLCGDISIKKLESLHLEGVSWSTLPCFEQLSNLSKVTFRNIVGMRLFGPGVGGVTERSFTHLKEIVFEDMAELVEWVGGPSSHMFSRLERIKIKRCPSLCSFPFLECSDVFTNLCTLYIVNCPGLSLFPVMPHTSTLTYVFVKNDGSHLFYNGKEVSINGYTRPLAFHNMDTVEVLKINDVSHVTLWDLRKLKSLRSMHVKRCDNMFSAELYDSVVLHSVRNLHIEKLQITGELFSHVLRSFPAISELTITECENLELLPVEGGGLWDLKMLQSFKGYNCGNLFSRWPMGEVGGGAHAIKPFPTSLRELHISSEESMRSMGLLSNLTSLTSLSDVHIVQN</sequence>
<evidence type="ECO:0000256" key="1">
    <source>
        <dbReference type="ARBA" id="ARBA00008894"/>
    </source>
</evidence>
<keyword evidence="13" id="KW-1185">Reference proteome</keyword>
<evidence type="ECO:0000256" key="2">
    <source>
        <dbReference type="ARBA" id="ARBA00022614"/>
    </source>
</evidence>
<evidence type="ECO:0000256" key="6">
    <source>
        <dbReference type="ARBA" id="ARBA00022840"/>
    </source>
</evidence>
<dbReference type="GO" id="GO:0006952">
    <property type="term" value="P:defense response"/>
    <property type="evidence" value="ECO:0007669"/>
    <property type="project" value="UniProtKB-KW"/>
</dbReference>
<dbReference type="Gene3D" id="1.10.10.10">
    <property type="entry name" value="Winged helix-like DNA-binding domain superfamily/Winged helix DNA-binding domain"/>
    <property type="match status" value="1"/>
</dbReference>
<dbReference type="Proteomes" id="UP001231189">
    <property type="component" value="Unassembled WGS sequence"/>
</dbReference>
<gene>
    <name evidence="12" type="ORF">QYE76_008172</name>
</gene>
<evidence type="ECO:0000256" key="3">
    <source>
        <dbReference type="ARBA" id="ARBA00022737"/>
    </source>
</evidence>
<keyword evidence="6" id="KW-0067">ATP-binding</keyword>
<proteinExistence type="inferred from homology"/>
<dbReference type="Pfam" id="PF23559">
    <property type="entry name" value="WHD_DRP"/>
    <property type="match status" value="1"/>
</dbReference>
<feature type="domain" description="R13L1/DRL21-like LRR repeat region" evidence="11">
    <location>
        <begin position="755"/>
        <end position="877"/>
    </location>
</feature>
<dbReference type="Pfam" id="PF00931">
    <property type="entry name" value="NB-ARC"/>
    <property type="match status" value="1"/>
</dbReference>
<keyword evidence="3" id="KW-0677">Repeat</keyword>
<evidence type="ECO:0000313" key="13">
    <source>
        <dbReference type="Proteomes" id="UP001231189"/>
    </source>
</evidence>
<comment type="similarity">
    <text evidence="1">Belongs to the disease resistance NB-LRR family.</text>
</comment>
<feature type="compositionally biased region" description="Polar residues" evidence="7">
    <location>
        <begin position="143"/>
        <end position="160"/>
    </location>
</feature>
<dbReference type="InterPro" id="IPR056789">
    <property type="entry name" value="LRR_R13L1-DRL21"/>
</dbReference>
<evidence type="ECO:0000313" key="12">
    <source>
        <dbReference type="EMBL" id="KAK1603489.1"/>
    </source>
</evidence>
<reference evidence="12" key="1">
    <citation type="submission" date="2023-07" db="EMBL/GenBank/DDBJ databases">
        <title>A chromosome-level genome assembly of Lolium multiflorum.</title>
        <authorList>
            <person name="Chen Y."/>
            <person name="Copetti D."/>
            <person name="Kolliker R."/>
            <person name="Studer B."/>
        </authorList>
    </citation>
    <scope>NUCLEOTIDE SEQUENCE</scope>
    <source>
        <strain evidence="12">02402/16</strain>
        <tissue evidence="12">Leaf</tissue>
    </source>
</reference>
<dbReference type="InterPro" id="IPR032675">
    <property type="entry name" value="LRR_dom_sf"/>
</dbReference>
<feature type="domain" description="NB-ARC" evidence="8">
    <location>
        <begin position="234"/>
        <end position="412"/>
    </location>
</feature>
<dbReference type="InterPro" id="IPR042197">
    <property type="entry name" value="Apaf_helical"/>
</dbReference>
<dbReference type="GO" id="GO:0005524">
    <property type="term" value="F:ATP binding"/>
    <property type="evidence" value="ECO:0007669"/>
    <property type="project" value="UniProtKB-KW"/>
</dbReference>
<dbReference type="InterPro" id="IPR002182">
    <property type="entry name" value="NB-ARC"/>
</dbReference>
<name>A0AAD8QK85_LOLMU</name>
<keyword evidence="5" id="KW-0611">Plant defense</keyword>
<dbReference type="InterPro" id="IPR058922">
    <property type="entry name" value="WHD_DRP"/>
</dbReference>
<dbReference type="Pfam" id="PF25019">
    <property type="entry name" value="LRR_R13L1-DRL21"/>
    <property type="match status" value="1"/>
</dbReference>
<evidence type="ECO:0000256" key="5">
    <source>
        <dbReference type="ARBA" id="ARBA00022821"/>
    </source>
</evidence>
<organism evidence="12 13">
    <name type="scientific">Lolium multiflorum</name>
    <name type="common">Italian ryegrass</name>
    <name type="synonym">Lolium perenne subsp. multiflorum</name>
    <dbReference type="NCBI Taxonomy" id="4521"/>
    <lineage>
        <taxon>Eukaryota</taxon>
        <taxon>Viridiplantae</taxon>
        <taxon>Streptophyta</taxon>
        <taxon>Embryophyta</taxon>
        <taxon>Tracheophyta</taxon>
        <taxon>Spermatophyta</taxon>
        <taxon>Magnoliopsida</taxon>
        <taxon>Liliopsida</taxon>
        <taxon>Poales</taxon>
        <taxon>Poaceae</taxon>
        <taxon>BOP clade</taxon>
        <taxon>Pooideae</taxon>
        <taxon>Poodae</taxon>
        <taxon>Poeae</taxon>
        <taxon>Poeae Chloroplast Group 2 (Poeae type)</taxon>
        <taxon>Loliodinae</taxon>
        <taxon>Loliinae</taxon>
        <taxon>Lolium</taxon>
    </lineage>
</organism>
<evidence type="ECO:0000259" key="10">
    <source>
        <dbReference type="Pfam" id="PF23559"/>
    </source>
</evidence>
<dbReference type="GO" id="GO:0043531">
    <property type="term" value="F:ADP binding"/>
    <property type="evidence" value="ECO:0007669"/>
    <property type="project" value="InterPro"/>
</dbReference>
<evidence type="ECO:0008006" key="14">
    <source>
        <dbReference type="Google" id="ProtNLM"/>
    </source>
</evidence>
<dbReference type="Gene3D" id="1.10.8.430">
    <property type="entry name" value="Helical domain of apoptotic protease-activating factors"/>
    <property type="match status" value="1"/>
</dbReference>
<evidence type="ECO:0000259" key="11">
    <source>
        <dbReference type="Pfam" id="PF25019"/>
    </source>
</evidence>
<dbReference type="PANTHER" id="PTHR36766:SF64">
    <property type="entry name" value="OS12G0206100 PROTEIN"/>
    <property type="match status" value="1"/>
</dbReference>